<dbReference type="HAMAP" id="MF_01329">
    <property type="entry name" value="PSII_Psb30_Ycf12"/>
    <property type="match status" value="1"/>
</dbReference>
<dbReference type="GO" id="GO:0009523">
    <property type="term" value="C:photosystem II"/>
    <property type="evidence" value="ECO:0007669"/>
    <property type="project" value="UniProtKB-KW"/>
</dbReference>
<accession>A0A1D8RDP1</accession>
<geneLocation type="chloroplast" evidence="8"/>
<dbReference type="GO" id="GO:0009535">
    <property type="term" value="C:chloroplast thylakoid membrane"/>
    <property type="evidence" value="ECO:0007669"/>
    <property type="project" value="UniProtKB-SubCell"/>
</dbReference>
<gene>
    <name evidence="7 8" type="primary">ycf12</name>
    <name evidence="7" type="synonym">psb30</name>
</gene>
<dbReference type="InterPro" id="IPR010284">
    <property type="entry name" value="PSII_Ycf12_core-subunit"/>
</dbReference>
<evidence type="ECO:0000256" key="7">
    <source>
        <dbReference type="HAMAP-Rule" id="MF_01329"/>
    </source>
</evidence>
<evidence type="ECO:0000256" key="2">
    <source>
        <dbReference type="ARBA" id="ARBA00022531"/>
    </source>
</evidence>
<dbReference type="Pfam" id="PF05969">
    <property type="entry name" value="PSII_Ycf12"/>
    <property type="match status" value="1"/>
</dbReference>
<dbReference type="GO" id="GO:0015979">
    <property type="term" value="P:photosynthesis"/>
    <property type="evidence" value="ECO:0007669"/>
    <property type="project" value="UniProtKB-KW"/>
</dbReference>
<evidence type="ECO:0000256" key="1">
    <source>
        <dbReference type="ARBA" id="ARBA00004167"/>
    </source>
</evidence>
<name>A0A1D8RDP1_9STRA</name>
<keyword evidence="3 7" id="KW-0812">Transmembrane</keyword>
<dbReference type="EMBL" id="KX839260">
    <property type="protein sequence ID" value="AOW70812.1"/>
    <property type="molecule type" value="Genomic_DNA"/>
</dbReference>
<evidence type="ECO:0000256" key="4">
    <source>
        <dbReference type="ARBA" id="ARBA00022989"/>
    </source>
</evidence>
<evidence type="ECO:0000256" key="5">
    <source>
        <dbReference type="ARBA" id="ARBA00023136"/>
    </source>
</evidence>
<keyword evidence="4 7" id="KW-1133">Transmembrane helix</keyword>
<sequence>MNLQVLSQLIALTLIILSGPIVIAVLAFKKASAL</sequence>
<evidence type="ECO:0000256" key="3">
    <source>
        <dbReference type="ARBA" id="ARBA00022692"/>
    </source>
</evidence>
<feature type="transmembrane region" description="Helical" evidence="7">
    <location>
        <begin position="6"/>
        <end position="28"/>
    </location>
</feature>
<keyword evidence="7" id="KW-0793">Thylakoid</keyword>
<comment type="function">
    <text evidence="7">A core subunit of photosystem II (PSII), probably helps stabilize the reaction center.</text>
</comment>
<keyword evidence="8" id="KW-0934">Plastid</keyword>
<organism evidence="8">
    <name type="scientific">Monodopsis sp. MarTras21</name>
    <dbReference type="NCBI Taxonomy" id="1745953"/>
    <lineage>
        <taxon>Eukaryota</taxon>
        <taxon>Sar</taxon>
        <taxon>Stramenopiles</taxon>
        <taxon>Ochrophyta</taxon>
        <taxon>Eustigmatophyceae</taxon>
        <taxon>Eustigmatales</taxon>
        <taxon>Monodopsidaceae</taxon>
        <taxon>Monodopsis</taxon>
    </lineage>
</organism>
<comment type="subunit">
    <text evidence="7">PSII is composed of 1 copy each of membrane proteins PsbA, PsbB, PsbC, PsbD, PsbE, PsbF, PsbH, PsbI, PsbJ, PsbK, PsbL, PsbM, PsbT, PsbX, PsbY, PsbZ, Psb30/Ycf12, peripheral proteins of the oxygen-evolving complex and a large number of cofactors. It forms dimeric complexes.</text>
</comment>
<protein>
    <recommendedName>
        <fullName evidence="7">Photosystem II reaction center protein Psb30</fullName>
    </recommendedName>
    <alternativeName>
        <fullName evidence="7">Photosystem II reaction center protein Ycf12</fullName>
    </alternativeName>
</protein>
<keyword evidence="8" id="KW-0150">Chloroplast</keyword>
<keyword evidence="5 7" id="KW-0472">Membrane</keyword>
<proteinExistence type="inferred from homology"/>
<reference evidence="8" key="1">
    <citation type="submission" date="2016-09" db="EMBL/GenBank/DDBJ databases">
        <title>The plastid genome of some eustigmatophyte algae harbours a bacteria-derived six-gene cluster for biosynthesis of a novel secondary metabolite.</title>
        <authorList>
            <person name="Yurchenko T."/>
            <person name="Sevcikova T."/>
            <person name="Strnad H."/>
            <person name="Butenko A."/>
            <person name="Elias M."/>
        </authorList>
    </citation>
    <scope>NUCLEOTIDE SEQUENCE</scope>
</reference>
<dbReference type="AlphaFoldDB" id="A0A1D8RDP1"/>
<comment type="similarity">
    <text evidence="7">Belongs to the Psb30/Ycf12 family.</text>
</comment>
<dbReference type="NCBIfam" id="NF010239">
    <property type="entry name" value="PRK13686.1"/>
    <property type="match status" value="1"/>
</dbReference>
<comment type="subcellular location">
    <subcellularLocation>
        <location evidence="1">Membrane</location>
        <topology evidence="1">Single-pass membrane protein</topology>
    </subcellularLocation>
    <subcellularLocation>
        <location evidence="7">Plastid</location>
        <location evidence="7">Chloroplast thylakoid membrane</location>
        <topology evidence="7">Single-pass membrane protein</topology>
    </subcellularLocation>
</comment>
<keyword evidence="6 7" id="KW-0604">Photosystem II</keyword>
<evidence type="ECO:0000256" key="6">
    <source>
        <dbReference type="ARBA" id="ARBA00023276"/>
    </source>
</evidence>
<evidence type="ECO:0000313" key="8">
    <source>
        <dbReference type="EMBL" id="AOW70812.1"/>
    </source>
</evidence>
<keyword evidence="2 7" id="KW-0602">Photosynthesis</keyword>